<dbReference type="RefSeq" id="WP_354196594.1">
    <property type="nucleotide sequence ID" value="NZ_JBEPLW010000007.1"/>
</dbReference>
<gene>
    <name evidence="2" type="ORF">ABID49_001338</name>
</gene>
<organism evidence="2 3">
    <name type="scientific">Bhargavaea ullalensis</name>
    <dbReference type="NCBI Taxonomy" id="1265685"/>
    <lineage>
        <taxon>Bacteria</taxon>
        <taxon>Bacillati</taxon>
        <taxon>Bacillota</taxon>
        <taxon>Bacilli</taxon>
        <taxon>Bacillales</taxon>
        <taxon>Caryophanaceae</taxon>
        <taxon>Bhargavaea</taxon>
    </lineage>
</organism>
<evidence type="ECO:0000259" key="1">
    <source>
        <dbReference type="PROSITE" id="PS50943"/>
    </source>
</evidence>
<feature type="domain" description="HTH cro/C1-type" evidence="1">
    <location>
        <begin position="19"/>
        <end position="63"/>
    </location>
</feature>
<dbReference type="InterPro" id="IPR010982">
    <property type="entry name" value="Lambda_DNA-bd_dom_sf"/>
</dbReference>
<dbReference type="CDD" id="cd00093">
    <property type="entry name" value="HTH_XRE"/>
    <property type="match status" value="1"/>
</dbReference>
<dbReference type="SMART" id="SM00530">
    <property type="entry name" value="HTH_XRE"/>
    <property type="match status" value="1"/>
</dbReference>
<dbReference type="InterPro" id="IPR001387">
    <property type="entry name" value="Cro/C1-type_HTH"/>
</dbReference>
<dbReference type="PROSITE" id="PS50943">
    <property type="entry name" value="HTH_CROC1"/>
    <property type="match status" value="1"/>
</dbReference>
<sequence>MAIHEKFKEFREDVLQIRQREAARRLGIDPAALSNYELGKRDFPYDLLLKAKEAFNMTDEQYLAMLLGRPYGKGRKDAERLSAETNEAKARYYSRFADAYGDLIRDSPELRELIVLLAAQEPAVRREMLNLVKGMVEMYRKMNRLP</sequence>
<evidence type="ECO:0000313" key="3">
    <source>
        <dbReference type="Proteomes" id="UP001549099"/>
    </source>
</evidence>
<dbReference type="Proteomes" id="UP001549099">
    <property type="component" value="Unassembled WGS sequence"/>
</dbReference>
<dbReference type="Pfam" id="PF01381">
    <property type="entry name" value="HTH_3"/>
    <property type="match status" value="1"/>
</dbReference>
<comment type="caution">
    <text evidence="2">The sequence shown here is derived from an EMBL/GenBank/DDBJ whole genome shotgun (WGS) entry which is preliminary data.</text>
</comment>
<name>A0ABV2GAZ9_9BACL</name>
<keyword evidence="3" id="KW-1185">Reference proteome</keyword>
<dbReference type="EMBL" id="JBEPLW010000007">
    <property type="protein sequence ID" value="MET3575433.1"/>
    <property type="molecule type" value="Genomic_DNA"/>
</dbReference>
<reference evidence="2 3" key="1">
    <citation type="submission" date="2024-06" db="EMBL/GenBank/DDBJ databases">
        <title>Genomic Encyclopedia of Type Strains, Phase IV (KMG-IV): sequencing the most valuable type-strain genomes for metagenomic binning, comparative biology and taxonomic classification.</title>
        <authorList>
            <person name="Goeker M."/>
        </authorList>
    </citation>
    <scope>NUCLEOTIDE SEQUENCE [LARGE SCALE GENOMIC DNA]</scope>
    <source>
        <strain evidence="2 3">DSM 26128</strain>
    </source>
</reference>
<dbReference type="Gene3D" id="1.10.260.40">
    <property type="entry name" value="lambda repressor-like DNA-binding domains"/>
    <property type="match status" value="1"/>
</dbReference>
<accession>A0ABV2GAZ9</accession>
<protein>
    <submittedName>
        <fullName evidence="2">Transcriptional regulator with XRE-family HTH domain</fullName>
    </submittedName>
</protein>
<proteinExistence type="predicted"/>
<evidence type="ECO:0000313" key="2">
    <source>
        <dbReference type="EMBL" id="MET3575433.1"/>
    </source>
</evidence>
<dbReference type="SUPFAM" id="SSF47413">
    <property type="entry name" value="lambda repressor-like DNA-binding domains"/>
    <property type="match status" value="1"/>
</dbReference>